<name>A0A6P4EAJ2_DRORH</name>
<keyword evidence="11" id="KW-0408">Iron</keyword>
<evidence type="ECO:0000256" key="12">
    <source>
        <dbReference type="ARBA" id="ARBA00023180"/>
    </source>
</evidence>
<dbReference type="InterPro" id="IPR045054">
    <property type="entry name" value="P4HA-like"/>
</dbReference>
<evidence type="ECO:0000256" key="3">
    <source>
        <dbReference type="ARBA" id="ARBA00004319"/>
    </source>
</evidence>
<keyword evidence="9" id="KW-0223">Dioxygenase</keyword>
<dbReference type="GeneID" id="108041652"/>
<dbReference type="RefSeq" id="XP_016975117.1">
    <property type="nucleotide sequence ID" value="XM_017119628.1"/>
</dbReference>
<evidence type="ECO:0000256" key="13">
    <source>
        <dbReference type="SAM" id="SignalP"/>
    </source>
</evidence>
<evidence type="ECO:0000259" key="14">
    <source>
        <dbReference type="PROSITE" id="PS51471"/>
    </source>
</evidence>
<dbReference type="PANTHER" id="PTHR10869">
    <property type="entry name" value="PROLYL 4-HYDROXYLASE ALPHA SUBUNIT"/>
    <property type="match status" value="1"/>
</dbReference>
<dbReference type="InterPro" id="IPR044862">
    <property type="entry name" value="Pro_4_hyd_alph_FE2OG_OXY"/>
</dbReference>
<evidence type="ECO:0000256" key="10">
    <source>
        <dbReference type="ARBA" id="ARBA00023002"/>
    </source>
</evidence>
<protein>
    <recommendedName>
        <fullName evidence="5">procollagen-proline 4-dioxygenase</fullName>
        <ecNumber evidence="5">1.14.11.2</ecNumber>
    </recommendedName>
</protein>
<keyword evidence="10" id="KW-0560">Oxidoreductase</keyword>
<dbReference type="GO" id="GO:0004656">
    <property type="term" value="F:procollagen-proline 4-dioxygenase activity"/>
    <property type="evidence" value="ECO:0007669"/>
    <property type="project" value="UniProtKB-EC"/>
</dbReference>
<reference evidence="15" key="1">
    <citation type="submission" date="2025-08" db="UniProtKB">
        <authorList>
            <consortium name="RefSeq"/>
        </authorList>
    </citation>
    <scope>IDENTIFICATION</scope>
</reference>
<keyword evidence="12" id="KW-0325">Glycoprotein</keyword>
<proteinExistence type="inferred from homology"/>
<accession>A0A6P4EAJ2</accession>
<dbReference type="EC" id="1.14.11.2" evidence="5"/>
<dbReference type="RefSeq" id="XP_016975117.2">
    <property type="nucleotide sequence ID" value="XM_017119628.2"/>
</dbReference>
<dbReference type="Gene3D" id="2.60.120.620">
    <property type="entry name" value="q2cbj1_9rhob like domain"/>
    <property type="match status" value="1"/>
</dbReference>
<evidence type="ECO:0000256" key="5">
    <source>
        <dbReference type="ARBA" id="ARBA00012269"/>
    </source>
</evidence>
<keyword evidence="6" id="KW-0479">Metal-binding</keyword>
<dbReference type="GO" id="GO:0005506">
    <property type="term" value="F:iron ion binding"/>
    <property type="evidence" value="ECO:0007669"/>
    <property type="project" value="InterPro"/>
</dbReference>
<comment type="function">
    <text evidence="2">Catalyzes the post-translational formation of 4-hydroxyproline in -Xaa-Pro-Gly- sequences in collagens and other proteins.</text>
</comment>
<dbReference type="InterPro" id="IPR005123">
    <property type="entry name" value="Oxoglu/Fe-dep_dioxygenase_dom"/>
</dbReference>
<sequence>MRNISVFIFLLILVQQNFSISPDENEKLDLLYNKDYYSSSVLGLVRLLKLEQEFMENFTIYTNVLQEKVDNINIYLDTLTRSPHKTHKKREKFVSNPLNAFGLIRRLHQDWPKWQNYTKKPLGLLQLNAMEEILSKVPESFDMNETLKAMHRIETTYDLQAKDIASGLLQSTQFNYKLNMRDCLALAHHKFEVGDFHRSLLWFQEALSLTTELSQDIISNLKSLELEAFATSIITRSIYLSGQSLSNKTIHKLVSSQLKDAKQKVLEEIISSKLSQLNKESKNASDILKTNPNAHNIGCQGLFPKPTDLVCRYNSTTNMFLKLAPLKMEEMSRDPYIVMVHDVISDRDIEEMKGTIEEMGTGWSGSDSSMEIVARIYWERKKSPFRDRINQLISDITGFKLEEFPALQLANFGVGGYFKPHFDYFSERLTKDDADNTLGDRIASFIFYAGEVSQGGQTVFPDIKVAVEPKKGNALFWFNDFDDETPDPRSLHSVCPVIVGSRWTITKWIHYKPQIFVKPCSPRCRKKSF</sequence>
<keyword evidence="7" id="KW-0256">Endoplasmic reticulum</keyword>
<dbReference type="PROSITE" id="PS51471">
    <property type="entry name" value="FE2OG_OXY"/>
    <property type="match status" value="1"/>
</dbReference>
<dbReference type="Gene3D" id="6.10.140.1460">
    <property type="match status" value="1"/>
</dbReference>
<feature type="domain" description="Fe2OG dioxygenase" evidence="14">
    <location>
        <begin position="403"/>
        <end position="511"/>
    </location>
</feature>
<comment type="similarity">
    <text evidence="4">Belongs to the P4HA family.</text>
</comment>
<evidence type="ECO:0000256" key="11">
    <source>
        <dbReference type="ARBA" id="ARBA00023004"/>
    </source>
</evidence>
<dbReference type="InterPro" id="IPR006620">
    <property type="entry name" value="Pro_4_hyd_alph"/>
</dbReference>
<feature type="signal peptide" evidence="13">
    <location>
        <begin position="1"/>
        <end position="19"/>
    </location>
</feature>
<evidence type="ECO:0000313" key="15">
    <source>
        <dbReference type="RefSeq" id="XP_016975117.1"/>
    </source>
</evidence>
<dbReference type="SMART" id="SM00702">
    <property type="entry name" value="P4Hc"/>
    <property type="match status" value="1"/>
</dbReference>
<dbReference type="Gene3D" id="1.25.40.10">
    <property type="entry name" value="Tetratricopeptide repeat domain"/>
    <property type="match status" value="1"/>
</dbReference>
<dbReference type="GO" id="GO:0031418">
    <property type="term" value="F:L-ascorbic acid binding"/>
    <property type="evidence" value="ECO:0007669"/>
    <property type="project" value="UniProtKB-KW"/>
</dbReference>
<dbReference type="OrthoDB" id="420380at2759"/>
<dbReference type="AlphaFoldDB" id="A0A6P4EAJ2"/>
<comment type="cofactor">
    <cofactor evidence="1">
        <name>L-ascorbate</name>
        <dbReference type="ChEBI" id="CHEBI:38290"/>
    </cofactor>
</comment>
<organism evidence="15">
    <name type="scientific">Drosophila rhopaloa</name>
    <name type="common">Fruit fly</name>
    <dbReference type="NCBI Taxonomy" id="1041015"/>
    <lineage>
        <taxon>Eukaryota</taxon>
        <taxon>Metazoa</taxon>
        <taxon>Ecdysozoa</taxon>
        <taxon>Arthropoda</taxon>
        <taxon>Hexapoda</taxon>
        <taxon>Insecta</taxon>
        <taxon>Pterygota</taxon>
        <taxon>Neoptera</taxon>
        <taxon>Endopterygota</taxon>
        <taxon>Diptera</taxon>
        <taxon>Brachycera</taxon>
        <taxon>Muscomorpha</taxon>
        <taxon>Ephydroidea</taxon>
        <taxon>Drosophilidae</taxon>
        <taxon>Drosophila</taxon>
        <taxon>Sophophora</taxon>
    </lineage>
</organism>
<dbReference type="GO" id="GO:0005788">
    <property type="term" value="C:endoplasmic reticulum lumen"/>
    <property type="evidence" value="ECO:0007669"/>
    <property type="project" value="UniProtKB-SubCell"/>
</dbReference>
<evidence type="ECO:0000256" key="7">
    <source>
        <dbReference type="ARBA" id="ARBA00022824"/>
    </source>
</evidence>
<evidence type="ECO:0000256" key="6">
    <source>
        <dbReference type="ARBA" id="ARBA00022723"/>
    </source>
</evidence>
<dbReference type="Pfam" id="PF13640">
    <property type="entry name" value="2OG-FeII_Oxy_3"/>
    <property type="match status" value="1"/>
</dbReference>
<evidence type="ECO:0000256" key="8">
    <source>
        <dbReference type="ARBA" id="ARBA00022896"/>
    </source>
</evidence>
<dbReference type="Pfam" id="PF08336">
    <property type="entry name" value="P4Ha_N"/>
    <property type="match status" value="1"/>
</dbReference>
<evidence type="ECO:0000256" key="1">
    <source>
        <dbReference type="ARBA" id="ARBA00001961"/>
    </source>
</evidence>
<gene>
    <name evidence="15" type="primary">LOC108041652</name>
</gene>
<evidence type="ECO:0000256" key="9">
    <source>
        <dbReference type="ARBA" id="ARBA00022964"/>
    </source>
</evidence>
<keyword evidence="8" id="KW-0847">Vitamin C</keyword>
<dbReference type="PANTHER" id="PTHR10869:SF216">
    <property type="entry name" value="PROCOLLAGEN-PROLINE 4-DIOXYGENASE"/>
    <property type="match status" value="1"/>
</dbReference>
<keyword evidence="13" id="KW-0732">Signal</keyword>
<evidence type="ECO:0000256" key="2">
    <source>
        <dbReference type="ARBA" id="ARBA00002035"/>
    </source>
</evidence>
<comment type="subcellular location">
    <subcellularLocation>
        <location evidence="3">Endoplasmic reticulum lumen</location>
    </subcellularLocation>
</comment>
<evidence type="ECO:0000256" key="4">
    <source>
        <dbReference type="ARBA" id="ARBA00006511"/>
    </source>
</evidence>
<dbReference type="FunFam" id="2.60.120.620:FF:000011">
    <property type="entry name" value="Prolyl alpha subunit"/>
    <property type="match status" value="1"/>
</dbReference>
<feature type="chain" id="PRO_5027878125" description="procollagen-proline 4-dioxygenase" evidence="13">
    <location>
        <begin position="20"/>
        <end position="529"/>
    </location>
</feature>
<dbReference type="InterPro" id="IPR011990">
    <property type="entry name" value="TPR-like_helical_dom_sf"/>
</dbReference>
<dbReference type="InterPro" id="IPR013547">
    <property type="entry name" value="P4H_N"/>
</dbReference>